<feature type="region of interest" description="Disordered" evidence="1">
    <location>
        <begin position="1"/>
        <end position="20"/>
    </location>
</feature>
<sequence>MAEAGLKSISESQVRVSDDDRDRAVQRLQRAYAEGRLRSEEMDERLEVALTAESHGDLMPAVVGLPDDLMDDVVQLKSTGGRVRRVGEWRVPRLLRVASTHGGVRLDLSEGVIDHPEIQIELHITYGSATIVLPPGATADADEAFAEWGTVNCKVSGRRRPGRLHVRITGELAYGSLKIRYRRTWFRTPR</sequence>
<dbReference type="Pfam" id="PF08044">
    <property type="entry name" value="DUF1707"/>
    <property type="match status" value="1"/>
</dbReference>
<reference evidence="3 4" key="1">
    <citation type="submission" date="2021-01" db="EMBL/GenBank/DDBJ databases">
        <title>Whole genome shotgun sequence of Planotetraspora mira NBRC 15435.</title>
        <authorList>
            <person name="Komaki H."/>
            <person name="Tamura T."/>
        </authorList>
    </citation>
    <scope>NUCLEOTIDE SEQUENCE [LARGE SCALE GENOMIC DNA]</scope>
    <source>
        <strain evidence="3 4">NBRC 15435</strain>
    </source>
</reference>
<evidence type="ECO:0000313" key="3">
    <source>
        <dbReference type="EMBL" id="GII34332.1"/>
    </source>
</evidence>
<dbReference type="AlphaFoldDB" id="A0A8J3TZV7"/>
<comment type="caution">
    <text evidence="3">The sequence shown here is derived from an EMBL/GenBank/DDBJ whole genome shotgun (WGS) entry which is preliminary data.</text>
</comment>
<evidence type="ECO:0000259" key="2">
    <source>
        <dbReference type="Pfam" id="PF08044"/>
    </source>
</evidence>
<gene>
    <name evidence="3" type="ORF">Pmi06nite_77740</name>
</gene>
<dbReference type="EMBL" id="BOOO01000049">
    <property type="protein sequence ID" value="GII34332.1"/>
    <property type="molecule type" value="Genomic_DNA"/>
</dbReference>
<proteinExistence type="predicted"/>
<accession>A0A8J3TZV7</accession>
<dbReference type="InterPro" id="IPR012551">
    <property type="entry name" value="DUF1707_SHOCT-like"/>
</dbReference>
<protein>
    <recommendedName>
        <fullName evidence="2">DUF1707 domain-containing protein</fullName>
    </recommendedName>
</protein>
<keyword evidence="4" id="KW-1185">Reference proteome</keyword>
<dbReference type="PANTHER" id="PTHR40763">
    <property type="entry name" value="MEMBRANE PROTEIN-RELATED"/>
    <property type="match status" value="1"/>
</dbReference>
<evidence type="ECO:0000313" key="4">
    <source>
        <dbReference type="Proteomes" id="UP000650628"/>
    </source>
</evidence>
<dbReference type="RefSeq" id="WP_203958136.1">
    <property type="nucleotide sequence ID" value="NZ_BOOO01000049.1"/>
</dbReference>
<dbReference type="PANTHER" id="PTHR40763:SF5">
    <property type="entry name" value="MEMBRANE PROTEIN"/>
    <property type="match status" value="1"/>
</dbReference>
<evidence type="ECO:0000256" key="1">
    <source>
        <dbReference type="SAM" id="MobiDB-lite"/>
    </source>
</evidence>
<name>A0A8J3TZV7_9ACTN</name>
<feature type="domain" description="DUF1707" evidence="2">
    <location>
        <begin position="14"/>
        <end position="66"/>
    </location>
</feature>
<organism evidence="3 4">
    <name type="scientific">Planotetraspora mira</name>
    <dbReference type="NCBI Taxonomy" id="58121"/>
    <lineage>
        <taxon>Bacteria</taxon>
        <taxon>Bacillati</taxon>
        <taxon>Actinomycetota</taxon>
        <taxon>Actinomycetes</taxon>
        <taxon>Streptosporangiales</taxon>
        <taxon>Streptosporangiaceae</taxon>
        <taxon>Planotetraspora</taxon>
    </lineage>
</organism>
<dbReference type="Proteomes" id="UP000650628">
    <property type="component" value="Unassembled WGS sequence"/>
</dbReference>